<keyword evidence="2" id="KW-1185">Reference proteome</keyword>
<organism evidence="1 2">
    <name type="scientific">Calocera viscosa (strain TUFC12733)</name>
    <dbReference type="NCBI Taxonomy" id="1330018"/>
    <lineage>
        <taxon>Eukaryota</taxon>
        <taxon>Fungi</taxon>
        <taxon>Dikarya</taxon>
        <taxon>Basidiomycota</taxon>
        <taxon>Agaricomycotina</taxon>
        <taxon>Dacrymycetes</taxon>
        <taxon>Dacrymycetales</taxon>
        <taxon>Dacrymycetaceae</taxon>
        <taxon>Calocera</taxon>
    </lineage>
</organism>
<protein>
    <submittedName>
        <fullName evidence="1">Uncharacterized protein</fullName>
    </submittedName>
</protein>
<dbReference type="Proteomes" id="UP000076738">
    <property type="component" value="Unassembled WGS sequence"/>
</dbReference>
<evidence type="ECO:0000313" key="2">
    <source>
        <dbReference type="Proteomes" id="UP000076738"/>
    </source>
</evidence>
<gene>
    <name evidence="1" type="ORF">CALVIDRAFT_317712</name>
</gene>
<evidence type="ECO:0000313" key="1">
    <source>
        <dbReference type="EMBL" id="KZO92073.1"/>
    </source>
</evidence>
<name>A0A167HX78_CALVF</name>
<sequence length="104" mass="12235">MRQSGNTRVSNIQVVEIIHEEFVYVTMIRKRRNHADIQGERITSSWPSELPQSHLPDHAAWEGARKRRFLGRALVRNNLNHPQRMHRESVTARAPLAKLYFRVL</sequence>
<proteinExistence type="predicted"/>
<reference evidence="1 2" key="1">
    <citation type="journal article" date="2016" name="Mol. Biol. Evol.">
        <title>Comparative Genomics of Early-Diverging Mushroom-Forming Fungi Provides Insights into the Origins of Lignocellulose Decay Capabilities.</title>
        <authorList>
            <person name="Nagy L.G."/>
            <person name="Riley R."/>
            <person name="Tritt A."/>
            <person name="Adam C."/>
            <person name="Daum C."/>
            <person name="Floudas D."/>
            <person name="Sun H."/>
            <person name="Yadav J.S."/>
            <person name="Pangilinan J."/>
            <person name="Larsson K.H."/>
            <person name="Matsuura K."/>
            <person name="Barry K."/>
            <person name="Labutti K."/>
            <person name="Kuo R."/>
            <person name="Ohm R.A."/>
            <person name="Bhattacharya S.S."/>
            <person name="Shirouzu T."/>
            <person name="Yoshinaga Y."/>
            <person name="Martin F.M."/>
            <person name="Grigoriev I.V."/>
            <person name="Hibbett D.S."/>
        </authorList>
    </citation>
    <scope>NUCLEOTIDE SEQUENCE [LARGE SCALE GENOMIC DNA]</scope>
    <source>
        <strain evidence="1 2">TUFC12733</strain>
    </source>
</reference>
<dbReference type="AlphaFoldDB" id="A0A167HX78"/>
<dbReference type="EMBL" id="KV417314">
    <property type="protein sequence ID" value="KZO92073.1"/>
    <property type="molecule type" value="Genomic_DNA"/>
</dbReference>
<accession>A0A167HX78</accession>